<protein>
    <submittedName>
        <fullName evidence="6">Cyclopropane-fatty-acyl-phospholipid synthase</fullName>
    </submittedName>
</protein>
<dbReference type="Pfam" id="PF02353">
    <property type="entry name" value="CMAS"/>
    <property type="match status" value="1"/>
</dbReference>
<dbReference type="InterPro" id="IPR050723">
    <property type="entry name" value="CFA/CMAS"/>
</dbReference>
<dbReference type="CDD" id="cd02440">
    <property type="entry name" value="AdoMet_MTases"/>
    <property type="match status" value="1"/>
</dbReference>
<dbReference type="GO" id="GO:0008610">
    <property type="term" value="P:lipid biosynthetic process"/>
    <property type="evidence" value="ECO:0007669"/>
    <property type="project" value="InterPro"/>
</dbReference>
<dbReference type="PANTHER" id="PTHR43667:SF1">
    <property type="entry name" value="CYCLOPROPANE-FATTY-ACYL-PHOSPHOLIPID SYNTHASE"/>
    <property type="match status" value="1"/>
</dbReference>
<dbReference type="Gene3D" id="3.40.50.150">
    <property type="entry name" value="Vaccinia Virus protein VP39"/>
    <property type="match status" value="1"/>
</dbReference>
<dbReference type="SUPFAM" id="SSF53335">
    <property type="entry name" value="S-adenosyl-L-methionine-dependent methyltransferases"/>
    <property type="match status" value="1"/>
</dbReference>
<evidence type="ECO:0000256" key="4">
    <source>
        <dbReference type="ARBA" id="ARBA00022691"/>
    </source>
</evidence>
<dbReference type="RefSeq" id="WP_121249361.1">
    <property type="nucleotide sequence ID" value="NZ_RBIL01000001.1"/>
</dbReference>
<reference evidence="6 7" key="1">
    <citation type="submission" date="2018-10" db="EMBL/GenBank/DDBJ databases">
        <title>Genomic Encyclopedia of Archaeal and Bacterial Type Strains, Phase II (KMG-II): from individual species to whole genera.</title>
        <authorList>
            <person name="Goeker M."/>
        </authorList>
    </citation>
    <scope>NUCLEOTIDE SEQUENCE [LARGE SCALE GENOMIC DNA]</scope>
    <source>
        <strain evidence="6 7">DSM 14954</strain>
    </source>
</reference>
<gene>
    <name evidence="6" type="ORF">C8N24_1427</name>
</gene>
<proteinExistence type="inferred from homology"/>
<evidence type="ECO:0000313" key="6">
    <source>
        <dbReference type="EMBL" id="RKQ91604.1"/>
    </source>
</evidence>
<keyword evidence="7" id="KW-1185">Reference proteome</keyword>
<dbReference type="PIRSF" id="PIRSF003085">
    <property type="entry name" value="CMAS"/>
    <property type="match status" value="1"/>
</dbReference>
<keyword evidence="4" id="KW-0949">S-adenosyl-L-methionine</keyword>
<dbReference type="InterPro" id="IPR029063">
    <property type="entry name" value="SAM-dependent_MTases_sf"/>
</dbReference>
<keyword evidence="5" id="KW-0443">Lipid metabolism</keyword>
<evidence type="ECO:0000256" key="5">
    <source>
        <dbReference type="ARBA" id="ARBA00023098"/>
    </source>
</evidence>
<comment type="caution">
    <text evidence="6">The sequence shown here is derived from an EMBL/GenBank/DDBJ whole genome shotgun (WGS) entry which is preliminary data.</text>
</comment>
<keyword evidence="3" id="KW-0808">Transferase</keyword>
<evidence type="ECO:0000256" key="2">
    <source>
        <dbReference type="ARBA" id="ARBA00022603"/>
    </source>
</evidence>
<sequence>MTQELRAALAEALPDRPFTLALWDGSSLPPTNGHQGPTFTLTSPVALGHILRAPSQLGVGRAYVSGGIEVDDMDAAMALIARWSPPPLDNPTKLRIARAAVKAGALRRVPKVPAMEFRPKGARHSILRDKRSVTHHYNLSNEYFSLFLDESMTYSCAIWSRGAKTLEEAQFTKLELVCTKLALKPGMRVLDVGCGWGAFAIHAAREHGVHVTGITLSEPQAQLARERAAAAGLADQVDIRVMDYREIAGETFDAIASIGMVEHVGSVNVDVYMAKLASLLKPGGTLLNHGIARLRVGDSEAGPFSERYVWPDAAPLHVSRIQTAIERAGLHTRHVEDFPDDYARTLLEWQHRFEANIDRARQLGGDERVRVWRIYLRVSRQGFESGFMSVYQVRAEKPSR</sequence>
<comment type="similarity">
    <text evidence="1">Belongs to the CFA/CMAS family.</text>
</comment>
<dbReference type="GO" id="GO:0008168">
    <property type="term" value="F:methyltransferase activity"/>
    <property type="evidence" value="ECO:0007669"/>
    <property type="project" value="UniProtKB-KW"/>
</dbReference>
<dbReference type="EMBL" id="RBIL01000001">
    <property type="protein sequence ID" value="RKQ91604.1"/>
    <property type="molecule type" value="Genomic_DNA"/>
</dbReference>
<name>A0A660LFA6_9ACTN</name>
<evidence type="ECO:0000256" key="1">
    <source>
        <dbReference type="ARBA" id="ARBA00010815"/>
    </source>
</evidence>
<keyword evidence="2" id="KW-0489">Methyltransferase</keyword>
<dbReference type="Proteomes" id="UP000278962">
    <property type="component" value="Unassembled WGS sequence"/>
</dbReference>
<dbReference type="PANTHER" id="PTHR43667">
    <property type="entry name" value="CYCLOPROPANE-FATTY-ACYL-PHOSPHOLIPID SYNTHASE"/>
    <property type="match status" value="1"/>
</dbReference>
<accession>A0A660LFA6</accession>
<dbReference type="OrthoDB" id="9782855at2"/>
<evidence type="ECO:0000256" key="3">
    <source>
        <dbReference type="ARBA" id="ARBA00022679"/>
    </source>
</evidence>
<dbReference type="GO" id="GO:0032259">
    <property type="term" value="P:methylation"/>
    <property type="evidence" value="ECO:0007669"/>
    <property type="project" value="UniProtKB-KW"/>
</dbReference>
<organism evidence="6 7">
    <name type="scientific">Solirubrobacter pauli</name>
    <dbReference type="NCBI Taxonomy" id="166793"/>
    <lineage>
        <taxon>Bacteria</taxon>
        <taxon>Bacillati</taxon>
        <taxon>Actinomycetota</taxon>
        <taxon>Thermoleophilia</taxon>
        <taxon>Solirubrobacterales</taxon>
        <taxon>Solirubrobacteraceae</taxon>
        <taxon>Solirubrobacter</taxon>
    </lineage>
</organism>
<evidence type="ECO:0000313" key="7">
    <source>
        <dbReference type="Proteomes" id="UP000278962"/>
    </source>
</evidence>
<dbReference type="AlphaFoldDB" id="A0A660LFA6"/>
<dbReference type="InterPro" id="IPR003333">
    <property type="entry name" value="CMAS"/>
</dbReference>